<proteinExistence type="predicted"/>
<evidence type="ECO:0000259" key="1">
    <source>
        <dbReference type="Pfam" id="PF19289"/>
    </source>
</evidence>
<reference evidence="2 3" key="1">
    <citation type="submission" date="2024-09" db="EMBL/GenBank/DDBJ databases">
        <authorList>
            <person name="Sun Q."/>
            <person name="Mori K."/>
        </authorList>
    </citation>
    <scope>NUCLEOTIDE SEQUENCE [LARGE SCALE GENOMIC DNA]</scope>
    <source>
        <strain evidence="2 3">TBRC 0563</strain>
    </source>
</reference>
<feature type="domain" description="Metalloprotease TldD/E C-terminal" evidence="1">
    <location>
        <begin position="232"/>
        <end position="463"/>
    </location>
</feature>
<dbReference type="PANTHER" id="PTHR43666">
    <property type="entry name" value="TLDD PROTEIN"/>
    <property type="match status" value="1"/>
</dbReference>
<gene>
    <name evidence="2" type="ORF">ACFFNX_04395</name>
</gene>
<dbReference type="RefSeq" id="WP_378195483.1">
    <property type="nucleotide sequence ID" value="NZ_JBHLZP010000017.1"/>
</dbReference>
<protein>
    <submittedName>
        <fullName evidence="2">Metallopeptidase TldD-related protein</fullName>
    </submittedName>
</protein>
<evidence type="ECO:0000313" key="3">
    <source>
        <dbReference type="Proteomes" id="UP001589627"/>
    </source>
</evidence>
<dbReference type="Proteomes" id="UP001589627">
    <property type="component" value="Unassembled WGS sequence"/>
</dbReference>
<dbReference type="PANTHER" id="PTHR43666:SF1">
    <property type="entry name" value="CONSERVED PROTEIN"/>
    <property type="match status" value="1"/>
</dbReference>
<dbReference type="InterPro" id="IPR045569">
    <property type="entry name" value="Metalloprtase-TldD/E_C"/>
</dbReference>
<dbReference type="InterPro" id="IPR036059">
    <property type="entry name" value="TldD/PmbA_sf"/>
</dbReference>
<accession>A0ABV5Y8S1</accession>
<dbReference type="EMBL" id="JBHLZP010000017">
    <property type="protein sequence ID" value="MFB9831425.1"/>
    <property type="molecule type" value="Genomic_DNA"/>
</dbReference>
<evidence type="ECO:0000313" key="2">
    <source>
        <dbReference type="EMBL" id="MFB9831425.1"/>
    </source>
</evidence>
<dbReference type="Pfam" id="PF19289">
    <property type="entry name" value="PmbA_TldD_3rd"/>
    <property type="match status" value="1"/>
</dbReference>
<comment type="caution">
    <text evidence="2">The sequence shown here is derived from an EMBL/GenBank/DDBJ whole genome shotgun (WGS) entry which is preliminary data.</text>
</comment>
<sequence>MTTHAGNRAVDSAQELAEAALAESAADGCVVVVEEHSETNLRWAANALTTNGQARTRSLTVISTFERADGASAGVVTRAVTTAREVADLVHASEAAGRTARPTSEASPLVEPYEHDDDWAAAAAETSAAVFEDLVPALGAAFGRWRREGRLLFGYAEHQMSSCFLATSTGLRRRFDQPDGRLELTGKSGDLTRATWSGAHVPDFAGVDVTTVAEALGQRLDQSPERVALPAGRYETILPPAAVADLMICAYQKASARDADEGRNVYGAGGGSRIGERLSTLPLTLRSDPAEPGLRCSPFAIITAPESGMESVFDNGQPVSAVPWISRGHLTDLVRTRSWARHTGSRPRPRVGNLILDGGGDATLEQMIATTERGLLLTSLWYVREVDPRTLLSTGLTRDGVYLVENGRIRGTVNNFRFNESPTDLLGRLTEAGRSEHTLPRERSDRFRRTKMPAIRVPDFNMSTVSDAV</sequence>
<organism evidence="2 3">
    <name type="scientific">Actinoallomurus acaciae</name>
    <dbReference type="NCBI Taxonomy" id="502577"/>
    <lineage>
        <taxon>Bacteria</taxon>
        <taxon>Bacillati</taxon>
        <taxon>Actinomycetota</taxon>
        <taxon>Actinomycetes</taxon>
        <taxon>Streptosporangiales</taxon>
        <taxon>Thermomonosporaceae</taxon>
        <taxon>Actinoallomurus</taxon>
    </lineage>
</organism>
<keyword evidence="3" id="KW-1185">Reference proteome</keyword>
<name>A0ABV5Y8S1_9ACTN</name>
<dbReference type="SUPFAM" id="SSF111283">
    <property type="entry name" value="Putative modulator of DNA gyrase, PmbA/TldD"/>
    <property type="match status" value="1"/>
</dbReference>